<dbReference type="Gene3D" id="3.90.226.10">
    <property type="entry name" value="2-enoyl-CoA Hydratase, Chain A, domain 1"/>
    <property type="match status" value="1"/>
</dbReference>
<protein>
    <submittedName>
        <fullName evidence="2">Enoyl-CoA hydratase/isomerase</fullName>
    </submittedName>
</protein>
<dbReference type="SUPFAM" id="SSF52096">
    <property type="entry name" value="ClpP/crotonase"/>
    <property type="match status" value="1"/>
</dbReference>
<evidence type="ECO:0000313" key="3">
    <source>
        <dbReference type="Proteomes" id="UP001370490"/>
    </source>
</evidence>
<comment type="caution">
    <text evidence="2">The sequence shown here is derived from an EMBL/GenBank/DDBJ whole genome shotgun (WGS) entry which is preliminary data.</text>
</comment>
<organism evidence="2 3">
    <name type="scientific">Dillenia turbinata</name>
    <dbReference type="NCBI Taxonomy" id="194707"/>
    <lineage>
        <taxon>Eukaryota</taxon>
        <taxon>Viridiplantae</taxon>
        <taxon>Streptophyta</taxon>
        <taxon>Embryophyta</taxon>
        <taxon>Tracheophyta</taxon>
        <taxon>Spermatophyta</taxon>
        <taxon>Magnoliopsida</taxon>
        <taxon>eudicotyledons</taxon>
        <taxon>Gunneridae</taxon>
        <taxon>Pentapetalae</taxon>
        <taxon>Dilleniales</taxon>
        <taxon>Dilleniaceae</taxon>
        <taxon>Dillenia</taxon>
    </lineage>
</organism>
<reference evidence="2 3" key="1">
    <citation type="submission" date="2023-12" db="EMBL/GenBank/DDBJ databases">
        <title>A high-quality genome assembly for Dillenia turbinata (Dilleniales).</title>
        <authorList>
            <person name="Chanderbali A."/>
        </authorList>
    </citation>
    <scope>NUCLEOTIDE SEQUENCE [LARGE SCALE GENOMIC DNA]</scope>
    <source>
        <strain evidence="2">LSX21</strain>
        <tissue evidence="2">Leaf</tissue>
    </source>
</reference>
<name>A0AAN8ZES3_9MAGN</name>
<evidence type="ECO:0000313" key="2">
    <source>
        <dbReference type="EMBL" id="KAK6935117.1"/>
    </source>
</evidence>
<dbReference type="EMBL" id="JBAMMX010000008">
    <property type="protein sequence ID" value="KAK6935117.1"/>
    <property type="molecule type" value="Genomic_DNA"/>
</dbReference>
<comment type="similarity">
    <text evidence="1">Belongs to the enoyl-CoA hydratase/isomerase family.</text>
</comment>
<keyword evidence="3" id="KW-1185">Reference proteome</keyword>
<dbReference type="PROSITE" id="PS00166">
    <property type="entry name" value="ENOYL_COA_HYDRATASE"/>
    <property type="match status" value="1"/>
</dbReference>
<dbReference type="Pfam" id="PF00378">
    <property type="entry name" value="ECH_1"/>
    <property type="match status" value="1"/>
</dbReference>
<dbReference type="InterPro" id="IPR001753">
    <property type="entry name" value="Enoyl-CoA_hydra/iso"/>
</dbReference>
<dbReference type="AlphaFoldDB" id="A0AAN8ZES3"/>
<accession>A0AAN8ZES3</accession>
<gene>
    <name evidence="2" type="ORF">RJ641_035272</name>
</gene>
<proteinExistence type="inferred from homology"/>
<dbReference type="InterPro" id="IPR018376">
    <property type="entry name" value="Enoyl-CoA_hyd/isom_CS"/>
</dbReference>
<dbReference type="GO" id="GO:0003824">
    <property type="term" value="F:catalytic activity"/>
    <property type="evidence" value="ECO:0007669"/>
    <property type="project" value="InterPro"/>
</dbReference>
<sequence>MSTSDCFVNTLCSTFTFLQVGVHQFSSIAEISYDQELHLPTIAVIEGAALGGGLEMALSCDLQICGSSFHLDPY</sequence>
<dbReference type="Proteomes" id="UP001370490">
    <property type="component" value="Unassembled WGS sequence"/>
</dbReference>
<evidence type="ECO:0000256" key="1">
    <source>
        <dbReference type="RuleBase" id="RU003707"/>
    </source>
</evidence>
<dbReference type="InterPro" id="IPR029045">
    <property type="entry name" value="ClpP/crotonase-like_dom_sf"/>
</dbReference>